<keyword evidence="2" id="KW-0255">Endonuclease</keyword>
<dbReference type="EMBL" id="NCVK01000045">
    <property type="protein sequence ID" value="ORP01269.1"/>
    <property type="molecule type" value="Genomic_DNA"/>
</dbReference>
<feature type="domain" description="GmrSD restriction endonucleases C-terminal" evidence="1">
    <location>
        <begin position="47"/>
        <end position="170"/>
    </location>
</feature>
<dbReference type="Proteomes" id="UP000193517">
    <property type="component" value="Unassembled WGS sequence"/>
</dbReference>
<comment type="caution">
    <text evidence="2">The sequence shown here is derived from an EMBL/GenBank/DDBJ whole genome shotgun (WGS) entry which is preliminary data.</text>
</comment>
<organism evidence="2 3">
    <name type="scientific">Streptococcus mitis</name>
    <dbReference type="NCBI Taxonomy" id="28037"/>
    <lineage>
        <taxon>Bacteria</taxon>
        <taxon>Bacillati</taxon>
        <taxon>Bacillota</taxon>
        <taxon>Bacilli</taxon>
        <taxon>Lactobacillales</taxon>
        <taxon>Streptococcaceae</taxon>
        <taxon>Streptococcus</taxon>
        <taxon>Streptococcus mitis group</taxon>
    </lineage>
</organism>
<sequence length="200" mass="24085">MDKLLDSLQNVFGNRLLEYFMEQDKKHKYLQLDDYQKVIQKFIEDEQFFRTNYYSGNHVHFTRFLLVSIEKFKNNDRTIDFTELDHKGKLIWQLEHIIPQSKFEPGDSNKNNLGNLTLLHGDLNVKISNENFEEKKKVLHEEDESKFYINEVFRRNNFKKSDIDKRSSDLKNDLVDIINNHFDAYCEKVLKIKNMELNNE</sequence>
<accession>A0A1X1KPM7</accession>
<dbReference type="InterPro" id="IPR011089">
    <property type="entry name" value="GmrSD_C"/>
</dbReference>
<protein>
    <submittedName>
        <fullName evidence="2">HNH endonuclease</fullName>
    </submittedName>
</protein>
<gene>
    <name evidence="2" type="ORF">B7695_07455</name>
</gene>
<dbReference type="GO" id="GO:0004519">
    <property type="term" value="F:endonuclease activity"/>
    <property type="evidence" value="ECO:0007669"/>
    <property type="project" value="UniProtKB-KW"/>
</dbReference>
<dbReference type="Pfam" id="PF07510">
    <property type="entry name" value="GmrSD_C"/>
    <property type="match status" value="1"/>
</dbReference>
<name>A0A1X1KPM7_STRMT</name>
<evidence type="ECO:0000313" key="3">
    <source>
        <dbReference type="Proteomes" id="UP000193517"/>
    </source>
</evidence>
<dbReference type="RefSeq" id="WP_084890803.1">
    <property type="nucleotide sequence ID" value="NZ_NCVK01000045.1"/>
</dbReference>
<dbReference type="OrthoDB" id="9798761at2"/>
<reference evidence="2 3" key="1">
    <citation type="journal article" date="2016" name="Eur. J. Clin. Microbiol. Infect. Dis.">
        <title>Whole genome sequencing as a tool for phylogenetic analysis of clinical strains of Mitis group streptococci.</title>
        <authorList>
            <person name="Rasmussen L.H."/>
            <person name="Dargis R."/>
            <person name="Hojholt K."/>
            <person name="Christensen J.J."/>
            <person name="Skovgaard O."/>
            <person name="Justesen U.S."/>
            <person name="Rosenvinge F.S."/>
            <person name="Moser C."/>
            <person name="Lukjancenko O."/>
            <person name="Rasmussen S."/>
            <person name="Nielsen X.C."/>
        </authorList>
    </citation>
    <scope>NUCLEOTIDE SEQUENCE [LARGE SCALE GENOMIC DNA]</scope>
    <source>
        <strain evidence="2 3">OD_317805_11</strain>
    </source>
</reference>
<evidence type="ECO:0000313" key="2">
    <source>
        <dbReference type="EMBL" id="ORP01269.1"/>
    </source>
</evidence>
<proteinExistence type="predicted"/>
<dbReference type="AlphaFoldDB" id="A0A1X1KPM7"/>
<keyword evidence="2" id="KW-0378">Hydrolase</keyword>
<evidence type="ECO:0000259" key="1">
    <source>
        <dbReference type="Pfam" id="PF07510"/>
    </source>
</evidence>
<keyword evidence="2" id="KW-0540">Nuclease</keyword>